<dbReference type="Gene3D" id="3.10.620.30">
    <property type="match status" value="1"/>
</dbReference>
<gene>
    <name evidence="2" type="ORF">FEM03_03895</name>
</gene>
<dbReference type="OrthoDB" id="5296450at2"/>
<dbReference type="InterPro" id="IPR002931">
    <property type="entry name" value="Transglutaminase-like"/>
</dbReference>
<reference evidence="2 3" key="1">
    <citation type="submission" date="2019-05" db="EMBL/GenBank/DDBJ databases">
        <title>Verrucobacter flavum gen. nov., sp. nov. a new member of the family Verrucomicrobiaceae.</title>
        <authorList>
            <person name="Szuroczki S."/>
            <person name="Abbaszade G."/>
            <person name="Szabo A."/>
            <person name="Felfoldi T."/>
            <person name="Schumann P."/>
            <person name="Boka K."/>
            <person name="Keki Z."/>
            <person name="Toumi M."/>
            <person name="Toth E."/>
        </authorList>
    </citation>
    <scope>NUCLEOTIDE SEQUENCE [LARGE SCALE GENOMIC DNA]</scope>
    <source>
        <strain evidence="2 3">MG-N-17</strain>
    </source>
</reference>
<dbReference type="PANTHER" id="PTHR33490:SF3">
    <property type="entry name" value="CONSERVED INTEGRAL MEMBRANE PROTEIN"/>
    <property type="match status" value="1"/>
</dbReference>
<dbReference type="Proteomes" id="UP000306196">
    <property type="component" value="Unassembled WGS sequence"/>
</dbReference>
<comment type="caution">
    <text evidence="2">The sequence shown here is derived from an EMBL/GenBank/DDBJ whole genome shotgun (WGS) entry which is preliminary data.</text>
</comment>
<evidence type="ECO:0000259" key="1">
    <source>
        <dbReference type="SMART" id="SM00460"/>
    </source>
</evidence>
<accession>A0A5R8KHY7</accession>
<dbReference type="SUPFAM" id="SSF54001">
    <property type="entry name" value="Cysteine proteinases"/>
    <property type="match status" value="1"/>
</dbReference>
<protein>
    <submittedName>
        <fullName evidence="2">Transglutaminase family protein</fullName>
    </submittedName>
</protein>
<dbReference type="Pfam" id="PF01841">
    <property type="entry name" value="Transglut_core"/>
    <property type="match status" value="1"/>
</dbReference>
<dbReference type="RefSeq" id="WP_138084881.1">
    <property type="nucleotide sequence ID" value="NZ_VAUV01000003.1"/>
</dbReference>
<organism evidence="2 3">
    <name type="scientific">Phragmitibacter flavus</name>
    <dbReference type="NCBI Taxonomy" id="2576071"/>
    <lineage>
        <taxon>Bacteria</taxon>
        <taxon>Pseudomonadati</taxon>
        <taxon>Verrucomicrobiota</taxon>
        <taxon>Verrucomicrobiia</taxon>
        <taxon>Verrucomicrobiales</taxon>
        <taxon>Verrucomicrobiaceae</taxon>
        <taxon>Phragmitibacter</taxon>
    </lineage>
</organism>
<dbReference type="AlphaFoldDB" id="A0A5R8KHY7"/>
<keyword evidence="3" id="KW-1185">Reference proteome</keyword>
<sequence>MNEFLQPTDIIDSTHPTIVAAAVEIAGDAIDDEDVASRCFMWVRDAVRHSSDHPIEIVTYTASDVLKHRVGFCYAKSHLLAALLRARSIPTALCYQRLAFDDTASSFFLHGLVAVHLKRHGWYRVDPRGNKPGIFSDFTPPVESLPYSPTLKGEMNVPGIFPDAMTCVVSTLRQWTTAADVRANLPDFAPEV</sequence>
<feature type="domain" description="Transglutaminase-like" evidence="1">
    <location>
        <begin position="65"/>
        <end position="129"/>
    </location>
</feature>
<dbReference type="PANTHER" id="PTHR33490">
    <property type="entry name" value="BLR5614 PROTEIN-RELATED"/>
    <property type="match status" value="1"/>
</dbReference>
<name>A0A5R8KHY7_9BACT</name>
<evidence type="ECO:0000313" key="2">
    <source>
        <dbReference type="EMBL" id="TLD71877.1"/>
    </source>
</evidence>
<dbReference type="InterPro" id="IPR038765">
    <property type="entry name" value="Papain-like_cys_pep_sf"/>
</dbReference>
<evidence type="ECO:0000313" key="3">
    <source>
        <dbReference type="Proteomes" id="UP000306196"/>
    </source>
</evidence>
<dbReference type="EMBL" id="VAUV01000003">
    <property type="protein sequence ID" value="TLD71877.1"/>
    <property type="molecule type" value="Genomic_DNA"/>
</dbReference>
<proteinExistence type="predicted"/>
<dbReference type="SMART" id="SM00460">
    <property type="entry name" value="TGc"/>
    <property type="match status" value="1"/>
</dbReference>